<dbReference type="SUPFAM" id="SSF49785">
    <property type="entry name" value="Galactose-binding domain-like"/>
    <property type="match status" value="2"/>
</dbReference>
<feature type="domain" description="Alpha-(1-&gt;3)-arabinofuranosyltransferase N-terminal GT-C" evidence="3">
    <location>
        <begin position="49"/>
        <end position="692"/>
    </location>
</feature>
<dbReference type="InterPro" id="IPR021798">
    <property type="entry name" value="AftD_N"/>
</dbReference>
<keyword evidence="2" id="KW-0812">Transmembrane</keyword>
<proteinExistence type="predicted"/>
<evidence type="ECO:0000313" key="4">
    <source>
        <dbReference type="EMBL" id="ADG87529.1"/>
    </source>
</evidence>
<evidence type="ECO:0000256" key="2">
    <source>
        <dbReference type="SAM" id="Phobius"/>
    </source>
</evidence>
<organism evidence="4 5">
    <name type="scientific">Thermobispora bispora (strain ATCC 19993 / DSM 43833 / CBS 139.67 / JCM 10125 / KCTC 9307 / NBRC 14880 / R51)</name>
    <dbReference type="NCBI Taxonomy" id="469371"/>
    <lineage>
        <taxon>Bacteria</taxon>
        <taxon>Bacillati</taxon>
        <taxon>Actinomycetota</taxon>
        <taxon>Actinomycetes</taxon>
        <taxon>Streptosporangiales</taxon>
        <taxon>Streptosporangiaceae</taxon>
        <taxon>Thermobispora</taxon>
    </lineage>
</organism>
<feature type="transmembrane region" description="Helical" evidence="2">
    <location>
        <begin position="1317"/>
        <end position="1338"/>
    </location>
</feature>
<feature type="transmembrane region" description="Helical" evidence="2">
    <location>
        <begin position="123"/>
        <end position="140"/>
    </location>
</feature>
<dbReference type="InterPro" id="IPR008979">
    <property type="entry name" value="Galactose-bd-like_sf"/>
</dbReference>
<feature type="region of interest" description="Disordered" evidence="1">
    <location>
        <begin position="1"/>
        <end position="31"/>
    </location>
</feature>
<dbReference type="KEGG" id="tbi:Tbis_0805"/>
<dbReference type="Gene3D" id="2.60.120.260">
    <property type="entry name" value="Galactose-binding domain-like"/>
    <property type="match status" value="2"/>
</dbReference>
<feature type="transmembrane region" description="Helical" evidence="2">
    <location>
        <begin position="1269"/>
        <end position="1297"/>
    </location>
</feature>
<keyword evidence="2" id="KW-0472">Membrane</keyword>
<dbReference type="HOGENOM" id="CLU_003192_1_0_11"/>
<feature type="transmembrane region" description="Helical" evidence="2">
    <location>
        <begin position="244"/>
        <end position="270"/>
    </location>
</feature>
<gene>
    <name evidence="4" type="ordered locus">Tbis_0805</name>
</gene>
<dbReference type="OrthoDB" id="5242711at2"/>
<feature type="transmembrane region" description="Helical" evidence="2">
    <location>
        <begin position="345"/>
        <end position="364"/>
    </location>
</feature>
<evidence type="ECO:0000259" key="3">
    <source>
        <dbReference type="Pfam" id="PF11847"/>
    </source>
</evidence>
<feature type="transmembrane region" description="Helical" evidence="2">
    <location>
        <begin position="206"/>
        <end position="232"/>
    </location>
</feature>
<dbReference type="STRING" id="469371.Tbis_0805"/>
<evidence type="ECO:0000256" key="1">
    <source>
        <dbReference type="SAM" id="MobiDB-lite"/>
    </source>
</evidence>
<feature type="transmembrane region" description="Helical" evidence="2">
    <location>
        <begin position="1344"/>
        <end position="1362"/>
    </location>
</feature>
<accession>D6Y6F7</accession>
<sequence length="1371" mass="147307">MTGSTRSQERTRLTAADLREPAAGQAGPARREASTLRHRLRMVAACLLLAAIAFNSAPGMLIPETKLDLAIDPAGFLSRALHLWDPAYFGHLQNQAYGYLFPMGPFYLLFHTLDMPAWDIQRLWMSLVLCAAFVGTERLARALNIGTPNTRILGGLAYALAPHALALIGVNSSEFLPSAVLPWILLPLVHGAQGRLSPRRAAALSAVAFLFAGGVNAAAELAVLPAPFLYLITRRNGPRKWRLLAWWLVLTGAVTLWWLIPLLLLGGYIFSFLPFIETASATTGVTSLINVLRGTSSWISFLPVDGKPWIPAAFDQATVPWLVVATALVAALGLTGAVRRGTPERAFLALCVLTGVFVITAGHVHDLAHPWAEQVRALFDGPLAPLRNLHKFDALVRLPIALGIAALPTAGPVRVRKPAMAVSAGLLTLTLVPVATGGVTPSGAFPDIPMYWREAATWLNRNVGSGMVLVMPGAARGEYLWGRPLDEPMQSLLKVRWATHTNVPWGSPGIARLIQAIDERFANGRGSPGLTAVLRRIGVTHLLIRNDIDREKIGTAWPARIHQALEDSGLTRTAEFGPLVGQLSSVTASGWLDQPYPALEVYRVPGAAPVAGTVPREDALHVEGAPEAVLAMAEQGLLTDDRPILLGDEPGAEKISSADTVLTDTLRKRDLIFGDVRRSTSATLTDEERPKTTDLLDPKWTGAMSTARYLDVKEVIASSSDGSIDASASARDPGRLPYAALDGDLRTGWRSDGWKGAVGEWLEVRFTGPVDLHEFEVAFEMSAIGPPVAEVAVETERGTRRAAVQQTDALQRLRPVTGPTSWLRIRITKLAYAPKSSFGTRVGILEVRVPGVSAVRTIALPASAKDSPGTVLLTKQGHAAACMRGSATWTCNAQLQIHGEDRYGFDRLFPVTRDEVRTVSGKAVLTDPRSADLLTSLPSLFPHVGGSSTVTDHPAVLGRQAMDGDVKTLWYAQPFDRRPTLYIDLGKVHRFDQIQVLFPDTFLGQPPVKVTVRAGTRTVQGWVGKDGRVRFPAMRARRLAIEFTAPASRSLQVAELRIPGVKPLGALGGFPLRLPCGYGPTLWVDGNAVPTRIVDGTLNDVLNGRPLTFAGCAPIRLSEGRTRVSVAATDAFRVESVALRTDDAAAERTGRVKMTPAKVLSWGPDERRLRVTADEPAYLVVNENANAGWQAYLNGERLTPVRLDGWRQAWELPAGGGEVVLRYEPDAPYRAAFAGGAAAALLVLALALIPARRRPSPGAVGPGRASTVLMWAAAVAAGLWSAWLAGAAVAVAVLLLVRWQRRILDARHAGPTRLRWIARRVSSAWLLAVLLAAAGVAQALGHGMAAQLLCAGTLAVLAAVLGDREEARWSG</sequence>
<dbReference type="RefSeq" id="WP_013131062.1">
    <property type="nucleotide sequence ID" value="NC_014165.1"/>
</dbReference>
<feature type="compositionally biased region" description="Basic and acidic residues" evidence="1">
    <location>
        <begin position="7"/>
        <end position="20"/>
    </location>
</feature>
<feature type="transmembrane region" description="Helical" evidence="2">
    <location>
        <begin position="40"/>
        <end position="62"/>
    </location>
</feature>
<evidence type="ECO:0000313" key="5">
    <source>
        <dbReference type="Proteomes" id="UP000006640"/>
    </source>
</evidence>
<dbReference type="Pfam" id="PF11847">
    <property type="entry name" value="GT-C_AftD"/>
    <property type="match status" value="1"/>
</dbReference>
<keyword evidence="5" id="KW-1185">Reference proteome</keyword>
<name>D6Y6F7_THEBD</name>
<feature type="transmembrane region" description="Helical" evidence="2">
    <location>
        <begin position="319"/>
        <end position="338"/>
    </location>
</feature>
<reference evidence="4 5" key="1">
    <citation type="submission" date="2010-01" db="EMBL/GenBank/DDBJ databases">
        <title>The complete genome of Thermobispora bispora DSM 43833.</title>
        <authorList>
            <consortium name="US DOE Joint Genome Institute (JGI-PGF)"/>
            <person name="Lucas S."/>
            <person name="Copeland A."/>
            <person name="Lapidus A."/>
            <person name="Glavina del Rio T."/>
            <person name="Dalin E."/>
            <person name="Tice H."/>
            <person name="Bruce D."/>
            <person name="Goodwin L."/>
            <person name="Pitluck S."/>
            <person name="Kyrpides N."/>
            <person name="Mavromatis K."/>
            <person name="Ivanova N."/>
            <person name="Mikhailova N."/>
            <person name="Chertkov O."/>
            <person name="Brettin T."/>
            <person name="Detter J.C."/>
            <person name="Han C."/>
            <person name="Larimer F."/>
            <person name="Land M."/>
            <person name="Hauser L."/>
            <person name="Markowitz V."/>
            <person name="Cheng J.-F."/>
            <person name="Hugenholtz P."/>
            <person name="Woyke T."/>
            <person name="Wu D."/>
            <person name="Jando M."/>
            <person name="Schneider S."/>
            <person name="Klenk H.-P."/>
            <person name="Eisen J.A."/>
        </authorList>
    </citation>
    <scope>NUCLEOTIDE SEQUENCE [LARGE SCALE GENOMIC DNA]</scope>
    <source>
        <strain evidence="5">ATCC 19993 / DSM 43833 / CBS 139.67 / JCM 10125 / KCTC 9307 / NBRC 14880 / R51</strain>
    </source>
</reference>
<dbReference type="eggNOG" id="COG1287">
    <property type="taxonomic scope" value="Bacteria"/>
</dbReference>
<protein>
    <submittedName>
        <fullName evidence="4">Coagulation factor 5/8 type domain protein</fullName>
    </submittedName>
</protein>
<feature type="transmembrane region" description="Helical" evidence="2">
    <location>
        <begin position="152"/>
        <end position="170"/>
    </location>
</feature>
<dbReference type="EMBL" id="CP001874">
    <property type="protein sequence ID" value="ADG87529.1"/>
    <property type="molecule type" value="Genomic_DNA"/>
</dbReference>
<keyword evidence="2" id="KW-1133">Transmembrane helix</keyword>
<dbReference type="Proteomes" id="UP000006640">
    <property type="component" value="Chromosome"/>
</dbReference>
<dbReference type="GO" id="GO:0016740">
    <property type="term" value="F:transferase activity"/>
    <property type="evidence" value="ECO:0007669"/>
    <property type="project" value="InterPro"/>
</dbReference>
<feature type="transmembrane region" description="Helical" evidence="2">
    <location>
        <begin position="394"/>
        <end position="413"/>
    </location>
</feature>